<dbReference type="EMBL" id="JBHLWO010000001">
    <property type="protein sequence ID" value="MFC0317872.1"/>
    <property type="molecule type" value="Genomic_DNA"/>
</dbReference>
<evidence type="ECO:0000313" key="2">
    <source>
        <dbReference type="EMBL" id="MFC0317872.1"/>
    </source>
</evidence>
<protein>
    <submittedName>
        <fullName evidence="2">Uncharacterized protein</fullName>
    </submittedName>
</protein>
<comment type="caution">
    <text evidence="2">The sequence shown here is derived from an EMBL/GenBank/DDBJ whole genome shotgun (WGS) entry which is preliminary data.</text>
</comment>
<evidence type="ECO:0000313" key="3">
    <source>
        <dbReference type="Proteomes" id="UP001589774"/>
    </source>
</evidence>
<sequence length="108" mass="12060">MKFKFLLALVAVVCFSCTKESAPLVPVEITIVSKSGILEIHYTPDRIDTLTKKQGSMTLQMLDGDLITIKRICPEAGALEYNIKTPTSSYLSILMKNGDENRHLIPKY</sequence>
<feature type="signal peptide" evidence="1">
    <location>
        <begin position="1"/>
        <end position="21"/>
    </location>
</feature>
<keyword evidence="1" id="KW-0732">Signal</keyword>
<dbReference type="Proteomes" id="UP001589774">
    <property type="component" value="Unassembled WGS sequence"/>
</dbReference>
<feature type="chain" id="PRO_5045730060" evidence="1">
    <location>
        <begin position="22"/>
        <end position="108"/>
    </location>
</feature>
<accession>A0ABV6HH06</accession>
<gene>
    <name evidence="2" type="ORF">ACFFI0_06110</name>
</gene>
<name>A0ABV6HH06_9SPHI</name>
<reference evidence="2 3" key="1">
    <citation type="submission" date="2024-09" db="EMBL/GenBank/DDBJ databases">
        <authorList>
            <person name="Sun Q."/>
            <person name="Mori K."/>
        </authorList>
    </citation>
    <scope>NUCLEOTIDE SEQUENCE [LARGE SCALE GENOMIC DNA]</scope>
    <source>
        <strain evidence="2 3">CCM 7765</strain>
    </source>
</reference>
<keyword evidence="3" id="KW-1185">Reference proteome</keyword>
<evidence type="ECO:0000256" key="1">
    <source>
        <dbReference type="SAM" id="SignalP"/>
    </source>
</evidence>
<dbReference type="RefSeq" id="WP_013665056.1">
    <property type="nucleotide sequence ID" value="NZ_JBHLWO010000001.1"/>
</dbReference>
<proteinExistence type="predicted"/>
<organism evidence="2 3">
    <name type="scientific">Olivibacter oleidegradans</name>
    <dbReference type="NCBI Taxonomy" id="760123"/>
    <lineage>
        <taxon>Bacteria</taxon>
        <taxon>Pseudomonadati</taxon>
        <taxon>Bacteroidota</taxon>
        <taxon>Sphingobacteriia</taxon>
        <taxon>Sphingobacteriales</taxon>
        <taxon>Sphingobacteriaceae</taxon>
        <taxon>Olivibacter</taxon>
    </lineage>
</organism>